<dbReference type="AlphaFoldDB" id="A0A8B8BE66"/>
<keyword evidence="1" id="KW-1133">Transmembrane helix</keyword>
<dbReference type="PANTHER" id="PTHR46830">
    <property type="entry name" value="TRANSFERASE, PUTATIVE-RELATED"/>
    <property type="match status" value="1"/>
</dbReference>
<dbReference type="InterPro" id="IPR007577">
    <property type="entry name" value="GlycoTrfase_DXD_sugar-bd_CS"/>
</dbReference>
<gene>
    <name evidence="3" type="primary">LOC111109465</name>
</gene>
<dbReference type="InterPro" id="IPR029044">
    <property type="entry name" value="Nucleotide-diphossugar_trans"/>
</dbReference>
<dbReference type="KEGG" id="cvn:111109465"/>
<keyword evidence="1" id="KW-0472">Membrane</keyword>
<dbReference type="SUPFAM" id="SSF53448">
    <property type="entry name" value="Nucleotide-diphospho-sugar transferases"/>
    <property type="match status" value="1"/>
</dbReference>
<evidence type="ECO:0000256" key="1">
    <source>
        <dbReference type="SAM" id="Phobius"/>
    </source>
</evidence>
<dbReference type="RefSeq" id="XP_022301291.1">
    <property type="nucleotide sequence ID" value="XM_022445583.1"/>
</dbReference>
<dbReference type="Proteomes" id="UP000694844">
    <property type="component" value="Chromosome 8"/>
</dbReference>
<protein>
    <submittedName>
        <fullName evidence="3">Uncharacterized protein LOC111109465 isoform X1</fullName>
    </submittedName>
</protein>
<name>A0A8B8BE66_CRAVI</name>
<dbReference type="GeneID" id="111109465"/>
<organism evidence="2 3">
    <name type="scientific">Crassostrea virginica</name>
    <name type="common">Eastern oyster</name>
    <dbReference type="NCBI Taxonomy" id="6565"/>
    <lineage>
        <taxon>Eukaryota</taxon>
        <taxon>Metazoa</taxon>
        <taxon>Spiralia</taxon>
        <taxon>Lophotrochozoa</taxon>
        <taxon>Mollusca</taxon>
        <taxon>Bivalvia</taxon>
        <taxon>Autobranchia</taxon>
        <taxon>Pteriomorphia</taxon>
        <taxon>Ostreida</taxon>
        <taxon>Ostreoidea</taxon>
        <taxon>Ostreidae</taxon>
        <taxon>Crassostrea</taxon>
    </lineage>
</organism>
<dbReference type="Pfam" id="PF04488">
    <property type="entry name" value="Gly_transf_sug"/>
    <property type="match status" value="1"/>
</dbReference>
<sequence length="464" mass="53995">MYCICTVRKWKYTLILNPNDITTLQASKNSATLCTGNAKMRKRCVPPRLIRVLLALFYGLMIVVIFLLAYLEVYIIPYQHIIPGKENDSIEILKGSLFKIQKRLSASKQDGRSHERSCDIETNLMVSMEHNGMELKTPTDDYTAIGGTDWSFSTLIRCANITSINFLQQTNRRQRSIPTCEAKYIKLENLERINFSFKLFGSPDNCLENKIHTLCNTNLVVPNIVHFIWFGNLKFEFIYFVSIYSVSKYQRPCIIFLYYDILPSGEWWTLLVNSVPNIILVNVSPPSQISGEKIIYVQHKSDILRLLILNEYGGIYLDTDQLLLRSVDRFRNKDCTMGWAHDLYFGSALILAKKQSSFIRRWIESYASYNPKLWGENSVIMAAKLAIQYPTLINVVKHYCLFYPHPDDYYNQNYKWSHSYSLHIYKQGKMDQIQAMNFMSIRKLNNTLGAVFRYILFGNKEMCL</sequence>
<dbReference type="OrthoDB" id="6150660at2759"/>
<evidence type="ECO:0000313" key="2">
    <source>
        <dbReference type="Proteomes" id="UP000694844"/>
    </source>
</evidence>
<dbReference type="PANTHER" id="PTHR46830:SF1">
    <property type="entry name" value="ALPHA-1,4-N-ACETYLGLUCOSAMINYLTRANSFERASE"/>
    <property type="match status" value="1"/>
</dbReference>
<keyword evidence="1" id="KW-0812">Transmembrane</keyword>
<feature type="transmembrane region" description="Helical" evidence="1">
    <location>
        <begin position="49"/>
        <end position="71"/>
    </location>
</feature>
<keyword evidence="2" id="KW-1185">Reference proteome</keyword>
<reference evidence="3" key="1">
    <citation type="submission" date="2025-08" db="UniProtKB">
        <authorList>
            <consortium name="RefSeq"/>
        </authorList>
    </citation>
    <scope>IDENTIFICATION</scope>
    <source>
        <tissue evidence="3">Whole sample</tissue>
    </source>
</reference>
<dbReference type="Gene3D" id="3.90.550.20">
    <property type="match status" value="1"/>
</dbReference>
<evidence type="ECO:0000313" key="3">
    <source>
        <dbReference type="RefSeq" id="XP_022301291.1"/>
    </source>
</evidence>
<proteinExistence type="predicted"/>
<accession>A0A8B8BE66</accession>